<dbReference type="EMBL" id="BARW01024624">
    <property type="protein sequence ID" value="GAI94034.1"/>
    <property type="molecule type" value="Genomic_DNA"/>
</dbReference>
<feature type="non-terminal residue" evidence="3">
    <location>
        <position position="1"/>
    </location>
</feature>
<dbReference type="Gene3D" id="3.90.1170.30">
    <property type="entry name" value="Pyrimidine nucleoside phosphorylase-like, C-terminal domain"/>
    <property type="match status" value="1"/>
</dbReference>
<comment type="caution">
    <text evidence="3">The sequence shown here is derived from an EMBL/GenBank/DDBJ whole genome shotgun (WGS) entry which is preliminary data.</text>
</comment>
<dbReference type="GO" id="GO:0006213">
    <property type="term" value="P:pyrimidine nucleoside metabolic process"/>
    <property type="evidence" value="ECO:0007669"/>
    <property type="project" value="InterPro"/>
</dbReference>
<evidence type="ECO:0000256" key="1">
    <source>
        <dbReference type="ARBA" id="ARBA00022679"/>
    </source>
</evidence>
<dbReference type="PANTHER" id="PTHR10515:SF0">
    <property type="entry name" value="THYMIDINE PHOSPHORYLASE"/>
    <property type="match status" value="1"/>
</dbReference>
<dbReference type="AlphaFoldDB" id="X1UNX1"/>
<dbReference type="GO" id="GO:0006206">
    <property type="term" value="P:pyrimidine nucleobase metabolic process"/>
    <property type="evidence" value="ECO:0007669"/>
    <property type="project" value="InterPro"/>
</dbReference>
<sequence length="118" mass="12989">ELLPLAKHCTKIKADISGYVQKIDSRLIGESAMLLGAGREKKESEIDLSVGIVLKKKVGSKININGYLAEVYYNDSEKLKEAKNKLFSSFVIGDKKPKKLPLILATISKEGVKEWGIA</sequence>
<dbReference type="InterPro" id="IPR013102">
    <property type="entry name" value="PYNP_C"/>
</dbReference>
<gene>
    <name evidence="3" type="ORF">S12H4_40558</name>
</gene>
<keyword evidence="1" id="KW-0808">Transferase</keyword>
<accession>X1UNX1</accession>
<name>X1UNX1_9ZZZZ</name>
<dbReference type="InterPro" id="IPR036566">
    <property type="entry name" value="PYNP-like_C_sf"/>
</dbReference>
<protein>
    <recommendedName>
        <fullName evidence="2">Pyrimidine nucleoside phosphorylase C-terminal domain-containing protein</fullName>
    </recommendedName>
</protein>
<dbReference type="Pfam" id="PF07831">
    <property type="entry name" value="PYNP_C"/>
    <property type="match status" value="1"/>
</dbReference>
<dbReference type="GO" id="GO:0009032">
    <property type="term" value="F:thymidine phosphorylase activity"/>
    <property type="evidence" value="ECO:0007669"/>
    <property type="project" value="TreeGrafter"/>
</dbReference>
<dbReference type="PANTHER" id="PTHR10515">
    <property type="entry name" value="THYMIDINE PHOSPHORYLASE"/>
    <property type="match status" value="1"/>
</dbReference>
<proteinExistence type="predicted"/>
<organism evidence="3">
    <name type="scientific">marine sediment metagenome</name>
    <dbReference type="NCBI Taxonomy" id="412755"/>
    <lineage>
        <taxon>unclassified sequences</taxon>
        <taxon>metagenomes</taxon>
        <taxon>ecological metagenomes</taxon>
    </lineage>
</organism>
<evidence type="ECO:0000313" key="3">
    <source>
        <dbReference type="EMBL" id="GAI94034.1"/>
    </source>
</evidence>
<dbReference type="SMART" id="SM00941">
    <property type="entry name" value="PYNP_C"/>
    <property type="match status" value="1"/>
</dbReference>
<reference evidence="3" key="1">
    <citation type="journal article" date="2014" name="Front. Microbiol.">
        <title>High frequency of phylogenetically diverse reductive dehalogenase-homologous genes in deep subseafloor sedimentary metagenomes.</title>
        <authorList>
            <person name="Kawai M."/>
            <person name="Futagami T."/>
            <person name="Toyoda A."/>
            <person name="Takaki Y."/>
            <person name="Nishi S."/>
            <person name="Hori S."/>
            <person name="Arai W."/>
            <person name="Tsubouchi T."/>
            <person name="Morono Y."/>
            <person name="Uchiyama I."/>
            <person name="Ito T."/>
            <person name="Fujiyama A."/>
            <person name="Inagaki F."/>
            <person name="Takami H."/>
        </authorList>
    </citation>
    <scope>NUCLEOTIDE SEQUENCE</scope>
    <source>
        <strain evidence="3">Expedition CK06-06</strain>
    </source>
</reference>
<dbReference type="SUPFAM" id="SSF54680">
    <property type="entry name" value="Pyrimidine nucleoside phosphorylase C-terminal domain"/>
    <property type="match status" value="1"/>
</dbReference>
<evidence type="ECO:0000259" key="2">
    <source>
        <dbReference type="SMART" id="SM00941"/>
    </source>
</evidence>
<feature type="domain" description="Pyrimidine nucleoside phosphorylase C-terminal" evidence="2">
    <location>
        <begin position="19"/>
        <end position="93"/>
    </location>
</feature>
<dbReference type="GO" id="GO:0004645">
    <property type="term" value="F:1,4-alpha-oligoglucan phosphorylase activity"/>
    <property type="evidence" value="ECO:0007669"/>
    <property type="project" value="InterPro"/>
</dbReference>
<dbReference type="GO" id="GO:0005829">
    <property type="term" value="C:cytosol"/>
    <property type="evidence" value="ECO:0007669"/>
    <property type="project" value="TreeGrafter"/>
</dbReference>
<dbReference type="InterPro" id="IPR000053">
    <property type="entry name" value="Thymidine/pyrmidine_PPase"/>
</dbReference>